<dbReference type="InterPro" id="IPR021308">
    <property type="entry name" value="GfcB"/>
</dbReference>
<name>A0ABQ5VWY5_9RHOB</name>
<dbReference type="PROSITE" id="PS51257">
    <property type="entry name" value="PROKAR_LIPOPROTEIN"/>
    <property type="match status" value="1"/>
</dbReference>
<evidence type="ECO:0000313" key="2">
    <source>
        <dbReference type="Proteomes" id="UP001156694"/>
    </source>
</evidence>
<gene>
    <name evidence="1" type="ORF">GCM10007939_22320</name>
</gene>
<dbReference type="Pfam" id="PF11102">
    <property type="entry name" value="YjbF"/>
    <property type="match status" value="1"/>
</dbReference>
<dbReference type="EMBL" id="BSNN01000007">
    <property type="protein sequence ID" value="GLQ35948.1"/>
    <property type="molecule type" value="Genomic_DNA"/>
</dbReference>
<evidence type="ECO:0008006" key="3">
    <source>
        <dbReference type="Google" id="ProtNLM"/>
    </source>
</evidence>
<organism evidence="1 2">
    <name type="scientific">Amylibacter marinus</name>
    <dbReference type="NCBI Taxonomy" id="1475483"/>
    <lineage>
        <taxon>Bacteria</taxon>
        <taxon>Pseudomonadati</taxon>
        <taxon>Pseudomonadota</taxon>
        <taxon>Alphaproteobacteria</taxon>
        <taxon>Rhodobacterales</taxon>
        <taxon>Paracoccaceae</taxon>
        <taxon>Amylibacter</taxon>
    </lineage>
</organism>
<dbReference type="Proteomes" id="UP001156694">
    <property type="component" value="Unassembled WGS sequence"/>
</dbReference>
<evidence type="ECO:0000313" key="1">
    <source>
        <dbReference type="EMBL" id="GLQ35948.1"/>
    </source>
</evidence>
<comment type="caution">
    <text evidence="1">The sequence shown here is derived from an EMBL/GenBank/DDBJ whole genome shotgun (WGS) entry which is preliminary data.</text>
</comment>
<reference evidence="2" key="1">
    <citation type="journal article" date="2019" name="Int. J. Syst. Evol. Microbiol.">
        <title>The Global Catalogue of Microorganisms (GCM) 10K type strain sequencing project: providing services to taxonomists for standard genome sequencing and annotation.</title>
        <authorList>
            <consortium name="The Broad Institute Genomics Platform"/>
            <consortium name="The Broad Institute Genome Sequencing Center for Infectious Disease"/>
            <person name="Wu L."/>
            <person name="Ma J."/>
        </authorList>
    </citation>
    <scope>NUCLEOTIDE SEQUENCE [LARGE SCALE GENOMIC DNA]</scope>
    <source>
        <strain evidence="2">NBRC 110140</strain>
    </source>
</reference>
<accession>A0ABQ5VWY5</accession>
<dbReference type="InterPro" id="IPR023373">
    <property type="entry name" value="YmcC_sf"/>
</dbReference>
<keyword evidence="2" id="KW-1185">Reference proteome</keyword>
<protein>
    <recommendedName>
        <fullName evidence="3">Group 4 capsule polysaccharide lipoprotein gfcB, YjbF</fullName>
    </recommendedName>
</protein>
<sequence>MTRKNAVLLALVSGIGLSACGSKGQERPQIFGGAITQAIVKARQEQKAGPVQQKTVSAQSLEAIKTSVVLVSVPRIGYQSYGTQISDNGGYVNYRTKSQQSFTTNGGQLTGTNGLAFDLMSAETGYGKRVYRFLSSTNSIRTLTVNCEETKTATETIEVHGKNYLTTLTEETCRNASNAFRNRIWRDKSGEPRKAEQWVSFEMGFAVIEWVN</sequence>
<dbReference type="RefSeq" id="WP_284379140.1">
    <property type="nucleotide sequence ID" value="NZ_BSNN01000007.1"/>
</dbReference>
<dbReference type="Gene3D" id="2.40.360.10">
    <property type="entry name" value="YmcC-like"/>
    <property type="match status" value="1"/>
</dbReference>
<dbReference type="SUPFAM" id="SSF159270">
    <property type="entry name" value="YmcC-like"/>
    <property type="match status" value="1"/>
</dbReference>
<proteinExistence type="predicted"/>